<organism evidence="3 4">
    <name type="scientific">Actinomadura chibensis</name>
    <dbReference type="NCBI Taxonomy" id="392828"/>
    <lineage>
        <taxon>Bacteria</taxon>
        <taxon>Bacillati</taxon>
        <taxon>Actinomycetota</taxon>
        <taxon>Actinomycetes</taxon>
        <taxon>Streptosporangiales</taxon>
        <taxon>Thermomonosporaceae</taxon>
        <taxon>Actinomadura</taxon>
    </lineage>
</organism>
<evidence type="ECO:0008006" key="5">
    <source>
        <dbReference type="Google" id="ProtNLM"/>
    </source>
</evidence>
<dbReference type="Proteomes" id="UP000323380">
    <property type="component" value="Unassembled WGS sequence"/>
</dbReference>
<evidence type="ECO:0000313" key="3">
    <source>
        <dbReference type="EMBL" id="TYB48827.1"/>
    </source>
</evidence>
<dbReference type="GO" id="GO:0006310">
    <property type="term" value="P:DNA recombination"/>
    <property type="evidence" value="ECO:0007669"/>
    <property type="project" value="UniProtKB-KW"/>
</dbReference>
<evidence type="ECO:0000313" key="4">
    <source>
        <dbReference type="Proteomes" id="UP000323380"/>
    </source>
</evidence>
<reference evidence="3 4" key="1">
    <citation type="submission" date="2019-08" db="EMBL/GenBank/DDBJ databases">
        <title>Actinomadura sp. nov. CYP1-5 isolated from mountain soil.</title>
        <authorList>
            <person name="Songsumanus A."/>
            <person name="Kuncharoen N."/>
            <person name="Kudo T."/>
            <person name="Yuki M."/>
            <person name="Igarashi Y."/>
            <person name="Tanasupawat S."/>
        </authorList>
    </citation>
    <scope>NUCLEOTIDE SEQUENCE [LARGE SCALE GENOMIC DNA]</scope>
    <source>
        <strain evidence="3 4">JCM 14158</strain>
    </source>
</reference>
<name>A0A5D0NWK0_9ACTN</name>
<feature type="region of interest" description="Disordered" evidence="2">
    <location>
        <begin position="1"/>
        <end position="59"/>
    </location>
</feature>
<dbReference type="AlphaFoldDB" id="A0A5D0NWK0"/>
<dbReference type="InterPro" id="IPR011010">
    <property type="entry name" value="DNA_brk_join_enz"/>
</dbReference>
<proteinExistence type="predicted"/>
<dbReference type="EMBL" id="VSFG01000001">
    <property type="protein sequence ID" value="TYB48827.1"/>
    <property type="molecule type" value="Genomic_DNA"/>
</dbReference>
<dbReference type="InterPro" id="IPR013762">
    <property type="entry name" value="Integrase-like_cat_sf"/>
</dbReference>
<gene>
    <name evidence="3" type="ORF">FXF69_06625</name>
</gene>
<protein>
    <recommendedName>
        <fullName evidence="5">Tyrosine-type recombinase/integrase</fullName>
    </recommendedName>
</protein>
<dbReference type="GO" id="GO:0003677">
    <property type="term" value="F:DNA binding"/>
    <property type="evidence" value="ECO:0007669"/>
    <property type="project" value="InterPro"/>
</dbReference>
<sequence length="98" mass="10425">MSASRGAQERTVPSRSIDDETATVLPEHSKAQATDELPIGEKWRGTNARPTEAPPTAKGQDLRHVHATMLLLAGVPVHVLDARLGHAAPTTRSASTRA</sequence>
<accession>A0A5D0NWK0</accession>
<evidence type="ECO:0000256" key="2">
    <source>
        <dbReference type="SAM" id="MobiDB-lite"/>
    </source>
</evidence>
<comment type="caution">
    <text evidence="3">The sequence shown here is derived from an EMBL/GenBank/DDBJ whole genome shotgun (WGS) entry which is preliminary data.</text>
</comment>
<keyword evidence="4" id="KW-1185">Reference proteome</keyword>
<dbReference type="Gene3D" id="1.10.443.10">
    <property type="entry name" value="Intergrase catalytic core"/>
    <property type="match status" value="1"/>
</dbReference>
<dbReference type="SUPFAM" id="SSF56349">
    <property type="entry name" value="DNA breaking-rejoining enzymes"/>
    <property type="match status" value="1"/>
</dbReference>
<keyword evidence="1" id="KW-0233">DNA recombination</keyword>
<evidence type="ECO:0000256" key="1">
    <source>
        <dbReference type="ARBA" id="ARBA00023172"/>
    </source>
</evidence>
<dbReference type="GO" id="GO:0015074">
    <property type="term" value="P:DNA integration"/>
    <property type="evidence" value="ECO:0007669"/>
    <property type="project" value="InterPro"/>
</dbReference>